<reference evidence="3 4" key="1">
    <citation type="submission" date="2021-04" db="EMBL/GenBank/DDBJ databases">
        <title>Complete genome sequence of Stygiolobus sp. KN-1.</title>
        <authorList>
            <person name="Nakamura K."/>
            <person name="Sakai H."/>
            <person name="Kurosawa N."/>
        </authorList>
    </citation>
    <scope>NUCLEOTIDE SEQUENCE [LARGE SCALE GENOMIC DNA]</scope>
    <source>
        <strain evidence="3 4">KN-1</strain>
    </source>
</reference>
<keyword evidence="1" id="KW-1133">Transmembrane helix</keyword>
<evidence type="ECO:0000259" key="2">
    <source>
        <dbReference type="Pfam" id="PF09339"/>
    </source>
</evidence>
<organism evidence="3 4">
    <name type="scientific">Stygiolobus caldivivus</name>
    <dbReference type="NCBI Taxonomy" id="2824673"/>
    <lineage>
        <taxon>Archaea</taxon>
        <taxon>Thermoproteota</taxon>
        <taxon>Thermoprotei</taxon>
        <taxon>Sulfolobales</taxon>
        <taxon>Sulfolobaceae</taxon>
        <taxon>Stygiolobus</taxon>
    </lineage>
</organism>
<keyword evidence="1" id="KW-0472">Membrane</keyword>
<dbReference type="InterPro" id="IPR036388">
    <property type="entry name" value="WH-like_DNA-bd_sf"/>
</dbReference>
<keyword evidence="4" id="KW-1185">Reference proteome</keyword>
<dbReference type="KEGG" id="csty:KN1_22380"/>
<dbReference type="Pfam" id="PF09339">
    <property type="entry name" value="HTH_IclR"/>
    <property type="match status" value="1"/>
</dbReference>
<dbReference type="CDD" id="cd00090">
    <property type="entry name" value="HTH_ARSR"/>
    <property type="match status" value="1"/>
</dbReference>
<dbReference type="GO" id="GO:0003677">
    <property type="term" value="F:DNA binding"/>
    <property type="evidence" value="ECO:0007669"/>
    <property type="project" value="InterPro"/>
</dbReference>
<dbReference type="SUPFAM" id="SSF46785">
    <property type="entry name" value="Winged helix' DNA-binding domain"/>
    <property type="match status" value="1"/>
</dbReference>
<proteinExistence type="predicted"/>
<dbReference type="InterPro" id="IPR011991">
    <property type="entry name" value="ArsR-like_HTH"/>
</dbReference>
<accession>A0A8D5U8Z9</accession>
<dbReference type="InterPro" id="IPR005471">
    <property type="entry name" value="Tscrpt_reg_IclR_N"/>
</dbReference>
<protein>
    <recommendedName>
        <fullName evidence="2">HTH iclR-type domain-containing protein</fullName>
    </recommendedName>
</protein>
<keyword evidence="1" id="KW-0812">Transmembrane</keyword>
<evidence type="ECO:0000313" key="4">
    <source>
        <dbReference type="Proteomes" id="UP000825123"/>
    </source>
</evidence>
<feature type="transmembrane region" description="Helical" evidence="1">
    <location>
        <begin position="29"/>
        <end position="62"/>
    </location>
</feature>
<sequence>MLSAGTSISLPYFEYSISMNMGESISKFLTYFISLSYIVALQFVIPIFVIPILGILLISIFFLKKHKSAKEEVELVSEKLDNRDLMILEAIKRGYKTLTEISTFTGLPKSTTYRRLRKLTALGYLNEDRGYGKVFYQFNVKAKKTKLSKKKITEGIVEGEDKGKSKKSNL</sequence>
<dbReference type="InterPro" id="IPR036390">
    <property type="entry name" value="WH_DNA-bd_sf"/>
</dbReference>
<dbReference type="AlphaFoldDB" id="A0A8D5U8Z9"/>
<dbReference type="GO" id="GO:0006355">
    <property type="term" value="P:regulation of DNA-templated transcription"/>
    <property type="evidence" value="ECO:0007669"/>
    <property type="project" value="InterPro"/>
</dbReference>
<evidence type="ECO:0000313" key="3">
    <source>
        <dbReference type="EMBL" id="BCU70941.1"/>
    </source>
</evidence>
<dbReference type="Gene3D" id="1.10.10.10">
    <property type="entry name" value="Winged helix-like DNA-binding domain superfamily/Winged helix DNA-binding domain"/>
    <property type="match status" value="1"/>
</dbReference>
<name>A0A8D5U8Z9_9CREN</name>
<dbReference type="EMBL" id="AP024597">
    <property type="protein sequence ID" value="BCU70941.1"/>
    <property type="molecule type" value="Genomic_DNA"/>
</dbReference>
<dbReference type="GeneID" id="66163969"/>
<dbReference type="RefSeq" id="WP_221287633.1">
    <property type="nucleotide sequence ID" value="NZ_AP024597.1"/>
</dbReference>
<gene>
    <name evidence="3" type="ORF">KN1_22380</name>
</gene>
<feature type="domain" description="HTH iclR-type" evidence="2">
    <location>
        <begin position="85"/>
        <end position="128"/>
    </location>
</feature>
<dbReference type="Proteomes" id="UP000825123">
    <property type="component" value="Chromosome"/>
</dbReference>
<evidence type="ECO:0000256" key="1">
    <source>
        <dbReference type="SAM" id="Phobius"/>
    </source>
</evidence>